<keyword evidence="1 5" id="KW-0328">Glycosyltransferase</keyword>
<dbReference type="InterPro" id="IPR028098">
    <property type="entry name" value="Glyco_trans_4-like_N"/>
</dbReference>
<evidence type="ECO:0000313" key="5">
    <source>
        <dbReference type="EMBL" id="MDA0165104.1"/>
    </source>
</evidence>
<keyword evidence="2 5" id="KW-0808">Transferase</keyword>
<feature type="domain" description="Glycosyl transferase family 1" evidence="3">
    <location>
        <begin position="564"/>
        <end position="711"/>
    </location>
</feature>
<dbReference type="GO" id="GO:1901137">
    <property type="term" value="P:carbohydrate derivative biosynthetic process"/>
    <property type="evidence" value="ECO:0007669"/>
    <property type="project" value="UniProtKB-ARBA"/>
</dbReference>
<keyword evidence="6" id="KW-1185">Reference proteome</keyword>
<evidence type="ECO:0000256" key="1">
    <source>
        <dbReference type="ARBA" id="ARBA00022676"/>
    </source>
</evidence>
<dbReference type="RefSeq" id="WP_270044360.1">
    <property type="nucleotide sequence ID" value="NZ_JAPDOD010000042.1"/>
</dbReference>
<dbReference type="InterPro" id="IPR016195">
    <property type="entry name" value="Pol/histidinol_Pase-like"/>
</dbReference>
<dbReference type="InterPro" id="IPR001296">
    <property type="entry name" value="Glyco_trans_1"/>
</dbReference>
<feature type="domain" description="Glycosyltransferase subfamily 4-like N-terminal" evidence="4">
    <location>
        <begin position="407"/>
        <end position="553"/>
    </location>
</feature>
<evidence type="ECO:0000256" key="2">
    <source>
        <dbReference type="ARBA" id="ARBA00022679"/>
    </source>
</evidence>
<organism evidence="5 6">
    <name type="scientific">Solirubrobacter ginsenosidimutans</name>
    <dbReference type="NCBI Taxonomy" id="490573"/>
    <lineage>
        <taxon>Bacteria</taxon>
        <taxon>Bacillati</taxon>
        <taxon>Actinomycetota</taxon>
        <taxon>Thermoleophilia</taxon>
        <taxon>Solirubrobacterales</taxon>
        <taxon>Solirubrobacteraceae</taxon>
        <taxon>Solirubrobacter</taxon>
    </lineage>
</organism>
<dbReference type="Pfam" id="PF13439">
    <property type="entry name" value="Glyco_transf_4"/>
    <property type="match status" value="1"/>
</dbReference>
<name>A0A9X3S3Y9_9ACTN</name>
<evidence type="ECO:0000259" key="3">
    <source>
        <dbReference type="Pfam" id="PF00534"/>
    </source>
</evidence>
<proteinExistence type="predicted"/>
<dbReference type="Gene3D" id="3.40.50.2000">
    <property type="entry name" value="Glycogen Phosphorylase B"/>
    <property type="match status" value="2"/>
</dbReference>
<sequence>MKTSRADLHCHSTASEESKLGVQRALGLPECATPPEEVYSLAKRRGMDFVTITDHDTIDGVLTIADRPDVFVSEELTAFFKGEPQAVHILCLGITPGDHEWLQAHSDDVEVVANYLHEQEITCALAHPFYAVEAPLLPRHRRRLAQLFDIWEVRNGSRARELNHPAAIYVETHGGTGVGGSDDHAGVDIGRTWSMTPSAATPQEFLAHIRGGRVSAHGEQGSAAKWAHAAMALAIRALGRGDGTAAPDPAAVLRMVERVMTEGDARSGAIGCDLGPEDARALLRAWLDAVDLRMSEAELLALLQSDGFSHADLERRARRHHERKLKHAVETAVSDPSRIAAAASELFTACFAAIPYAPATAFLGREKGKLATREGEPVRVALVADGIGGMHGVTHTIDEIRERGVPGFDVEVIGTDQHVDRRLSSVAEVEIPFYQGLKIGVPSLPAVVEALAEGRYDVLHLCSPGPAGVAAAMIGRVMGLPITGSYHTELTAYTALRSGDDALAAGVEVALGAFYGGCDTVLSPSEVSDGRLRALGIDDAKIGRWDRGVDLSRFSPTLRTRAADGRVRVLYAGRLTKEKGVDLLADAFLAARARDPRLELVLAGGGPEQEALRLRLGSAATFLGWLEGDALARAYADADLFLFCSQTDTFGQVLLEAQASGLPVVAVDAGGPSELIASGRSGVLCPPRASALADAVAGLAAHPSSRRRLATGGIAAVRERTWDASLAALGAGWRRALAAHEGGAAGVRAA</sequence>
<dbReference type="GO" id="GO:0016758">
    <property type="term" value="F:hexosyltransferase activity"/>
    <property type="evidence" value="ECO:0007669"/>
    <property type="project" value="TreeGrafter"/>
</dbReference>
<dbReference type="InterPro" id="IPR050194">
    <property type="entry name" value="Glycosyltransferase_grp1"/>
</dbReference>
<evidence type="ECO:0000259" key="4">
    <source>
        <dbReference type="Pfam" id="PF13439"/>
    </source>
</evidence>
<dbReference type="EMBL" id="JAPDOD010000042">
    <property type="protein sequence ID" value="MDA0165104.1"/>
    <property type="molecule type" value="Genomic_DNA"/>
</dbReference>
<reference evidence="5" key="1">
    <citation type="submission" date="2022-10" db="EMBL/GenBank/DDBJ databases">
        <title>The WGS of Solirubrobacter ginsenosidimutans DSM 21036.</title>
        <authorList>
            <person name="Jiang Z."/>
        </authorList>
    </citation>
    <scope>NUCLEOTIDE SEQUENCE</scope>
    <source>
        <strain evidence="5">DSM 21036</strain>
    </source>
</reference>
<dbReference type="Gene3D" id="3.20.20.140">
    <property type="entry name" value="Metal-dependent hydrolases"/>
    <property type="match status" value="1"/>
</dbReference>
<gene>
    <name evidence="5" type="ORF">OM076_32845</name>
</gene>
<evidence type="ECO:0000313" key="6">
    <source>
        <dbReference type="Proteomes" id="UP001149140"/>
    </source>
</evidence>
<dbReference type="SUPFAM" id="SSF53756">
    <property type="entry name" value="UDP-Glycosyltransferase/glycogen phosphorylase"/>
    <property type="match status" value="1"/>
</dbReference>
<accession>A0A9X3S3Y9</accession>
<dbReference type="EC" id="2.4.-.-" evidence="5"/>
<protein>
    <submittedName>
        <fullName evidence="5">Glycosyltransferase</fullName>
        <ecNumber evidence="5">2.4.-.-</ecNumber>
    </submittedName>
</protein>
<dbReference type="SUPFAM" id="SSF89550">
    <property type="entry name" value="PHP domain-like"/>
    <property type="match status" value="1"/>
</dbReference>
<dbReference type="PANTHER" id="PTHR45947:SF3">
    <property type="entry name" value="SULFOQUINOVOSYL TRANSFERASE SQD2"/>
    <property type="match status" value="1"/>
</dbReference>
<dbReference type="PANTHER" id="PTHR45947">
    <property type="entry name" value="SULFOQUINOVOSYL TRANSFERASE SQD2"/>
    <property type="match status" value="1"/>
</dbReference>
<dbReference type="AlphaFoldDB" id="A0A9X3S3Y9"/>
<dbReference type="Pfam" id="PF00534">
    <property type="entry name" value="Glycos_transf_1"/>
    <property type="match status" value="1"/>
</dbReference>
<dbReference type="Proteomes" id="UP001149140">
    <property type="component" value="Unassembled WGS sequence"/>
</dbReference>
<comment type="caution">
    <text evidence="5">The sequence shown here is derived from an EMBL/GenBank/DDBJ whole genome shotgun (WGS) entry which is preliminary data.</text>
</comment>
<dbReference type="CDD" id="cd07432">
    <property type="entry name" value="PHP_HisPPase"/>
    <property type="match status" value="1"/>
</dbReference>
<dbReference type="CDD" id="cd03814">
    <property type="entry name" value="GT4-like"/>
    <property type="match status" value="1"/>
</dbReference>